<sequence length="506" mass="55896">MTYSTKLSSAFNDTKNRSKKLSPQSGMCSLCTEDCIGTCEIGLAGVLGARTVYPTNTGTNQVGSEKDYSIDYSHFNINGRVFGARGVNPTYNEASIFNVNLERTYGNTNIIKLAMPIILPALVKLNWEDYYAGAAMAGITCVIGEDARNKDPKLVIEDNKVNHFPALKKMLDAFRKYYRGYGQIVLQCNVEDDMYGVPEYAISVEGAEAIEFKFGQSAKGTQPVTKLKNIEEALIKQEKGILVHPDPTSPEMKKAYKEGVCPNFYSYGRLPLWEEDYLVKRIESLRKLGGKNFYFKMAGYDPIDLEKVIRIASVAGVDMITFDGAGGGSGYSPCKMMNEWSMPTVVLEQAVNTIVNKVKKEGKWIPAIVITGGFASEDQVFKALAYGNGDVTAIGICRATMAAAMTSKKVGEMLKAGTVPTHLKSYGSTKEELFGDLADLRSIYGLKANDFSTGAIGVFSYLNKIAFGLRHFLALNRKFDIEYIDQTDLIPLTRDAKDLMNDKWFK</sequence>
<reference evidence="3 4" key="1">
    <citation type="submission" date="2023-08" db="EMBL/GenBank/DDBJ databases">
        <title>Helicovermis profunda gen. nov., sp. nov., a novel mesophilic, fermentative bacterium within the Bacillota from a deep-sea hydrothermal vent chimney.</title>
        <authorList>
            <person name="Miyazaki U."/>
            <person name="Mizutani D."/>
            <person name="Hashimoto Y."/>
            <person name="Tame A."/>
            <person name="Sawayama S."/>
            <person name="Miyazaki J."/>
            <person name="Takai K."/>
            <person name="Nakagawa S."/>
        </authorList>
    </citation>
    <scope>NUCLEOTIDE SEQUENCE [LARGE SCALE GENOMIC DNA]</scope>
    <source>
        <strain evidence="3 4">S502</strain>
    </source>
</reference>
<dbReference type="Pfam" id="PF01645">
    <property type="entry name" value="Glu_synthase"/>
    <property type="match status" value="1"/>
</dbReference>
<protein>
    <submittedName>
        <fullName evidence="3">FMN-binding glutamate synthase family protein</fullName>
    </submittedName>
</protein>
<dbReference type="InterPro" id="IPR013785">
    <property type="entry name" value="Aldolase_TIM"/>
</dbReference>
<evidence type="ECO:0000313" key="4">
    <source>
        <dbReference type="Proteomes" id="UP001321786"/>
    </source>
</evidence>
<organism evidence="3 4">
    <name type="scientific">Helicovermis profundi</name>
    <dbReference type="NCBI Taxonomy" id="3065157"/>
    <lineage>
        <taxon>Bacteria</taxon>
        <taxon>Bacillati</taxon>
        <taxon>Bacillota</taxon>
        <taxon>Clostridia</taxon>
        <taxon>Helicovermis</taxon>
    </lineage>
</organism>
<proteinExistence type="inferred from homology"/>
<dbReference type="RefSeq" id="WP_338534885.1">
    <property type="nucleotide sequence ID" value="NZ_AP028654.1"/>
</dbReference>
<dbReference type="GO" id="GO:0015930">
    <property type="term" value="F:glutamate synthase activity"/>
    <property type="evidence" value="ECO:0007669"/>
    <property type="project" value="InterPro"/>
</dbReference>
<evidence type="ECO:0000313" key="3">
    <source>
        <dbReference type="EMBL" id="BEP29228.1"/>
    </source>
</evidence>
<dbReference type="KEGG" id="hprf:HLPR_15590"/>
<dbReference type="InterPro" id="IPR002932">
    <property type="entry name" value="Glu_synthdom"/>
</dbReference>
<dbReference type="SUPFAM" id="SSF51395">
    <property type="entry name" value="FMN-linked oxidoreductases"/>
    <property type="match status" value="1"/>
</dbReference>
<comment type="similarity">
    <text evidence="1">Belongs to the glutamate synthase family.</text>
</comment>
<accession>A0AAU9E495</accession>
<dbReference type="GO" id="GO:0006537">
    <property type="term" value="P:glutamate biosynthetic process"/>
    <property type="evidence" value="ECO:0007669"/>
    <property type="project" value="InterPro"/>
</dbReference>
<dbReference type="EMBL" id="AP028654">
    <property type="protein sequence ID" value="BEP29228.1"/>
    <property type="molecule type" value="Genomic_DNA"/>
</dbReference>
<keyword evidence="4" id="KW-1185">Reference proteome</keyword>
<name>A0AAU9E495_9FIRM</name>
<dbReference type="Gene3D" id="3.20.20.70">
    <property type="entry name" value="Aldolase class I"/>
    <property type="match status" value="1"/>
</dbReference>
<evidence type="ECO:0000259" key="2">
    <source>
        <dbReference type="Pfam" id="PF01645"/>
    </source>
</evidence>
<dbReference type="AlphaFoldDB" id="A0AAU9E495"/>
<feature type="domain" description="Glutamate synthase" evidence="2">
    <location>
        <begin position="278"/>
        <end position="392"/>
    </location>
</feature>
<evidence type="ECO:0000256" key="1">
    <source>
        <dbReference type="ARBA" id="ARBA00009716"/>
    </source>
</evidence>
<dbReference type="Proteomes" id="UP001321786">
    <property type="component" value="Chromosome"/>
</dbReference>
<gene>
    <name evidence="3" type="ORF">HLPR_15590</name>
</gene>